<dbReference type="Proteomes" id="UP000342300">
    <property type="component" value="Unassembled WGS sequence"/>
</dbReference>
<accession>A0A6A7RT67</accession>
<sequence length="83" mass="9571">MDNRRFVEAVLWIAPTGSPWRDLPSEFGPWKSVYQRSCRWSRRGEWHPSSPRTSRALSAQSRAPVAIATVDFSYNVTSYLLRA</sequence>
<organism evidence="2 3">
    <name type="scientific">Candidatus Accumulibacter phosphatis</name>
    <dbReference type="NCBI Taxonomy" id="327160"/>
    <lineage>
        <taxon>Bacteria</taxon>
        <taxon>Pseudomonadati</taxon>
        <taxon>Pseudomonadota</taxon>
        <taxon>Betaproteobacteria</taxon>
        <taxon>Candidatus Accumulibacter</taxon>
    </lineage>
</organism>
<feature type="domain" description="Insertion element IS402-like" evidence="1">
    <location>
        <begin position="2"/>
        <end position="47"/>
    </location>
</feature>
<dbReference type="PANTHER" id="PTHR46637">
    <property type="entry name" value="TIS1421-TRANSPOSASE PROTEIN A"/>
    <property type="match status" value="1"/>
</dbReference>
<dbReference type="Pfam" id="PF13340">
    <property type="entry name" value="DUF4096"/>
    <property type="match status" value="1"/>
</dbReference>
<name>A0A6A7RT67_9PROT</name>
<dbReference type="PANTHER" id="PTHR46637:SF1">
    <property type="entry name" value="BLL5188 PROTEIN"/>
    <property type="match status" value="1"/>
</dbReference>
<evidence type="ECO:0000259" key="1">
    <source>
        <dbReference type="Pfam" id="PF13340"/>
    </source>
</evidence>
<gene>
    <name evidence="2" type="ORF">CRU78_08255</name>
</gene>
<comment type="caution">
    <text evidence="2">The sequence shown here is derived from an EMBL/GenBank/DDBJ whole genome shotgun (WGS) entry which is preliminary data.</text>
</comment>
<evidence type="ECO:0000313" key="2">
    <source>
        <dbReference type="EMBL" id="MQM30519.1"/>
    </source>
</evidence>
<evidence type="ECO:0000313" key="3">
    <source>
        <dbReference type="Proteomes" id="UP000342300"/>
    </source>
</evidence>
<dbReference type="AlphaFoldDB" id="A0A6A7RT67"/>
<reference evidence="2 3" key="1">
    <citation type="submission" date="2017-09" db="EMBL/GenBank/DDBJ databases">
        <title>Metagenomic Analysis Reveals Denitrifying Candidatus Accumulibacter and Flanking Population as a Source of N2O.</title>
        <authorList>
            <person name="Gao H."/>
            <person name="Mao Y."/>
            <person name="Zhao X."/>
            <person name="Liu W.-T."/>
            <person name="Zhang T."/>
            <person name="Wells G."/>
        </authorList>
    </citation>
    <scope>NUCLEOTIDE SEQUENCE [LARGE SCALE GENOMIC DNA]</scope>
    <source>
        <strain evidence="2">CANDO_2_IC</strain>
    </source>
</reference>
<dbReference type="InterPro" id="IPR025161">
    <property type="entry name" value="IS402-like_dom"/>
</dbReference>
<dbReference type="EMBL" id="PDHS01000180">
    <property type="protein sequence ID" value="MQM30519.1"/>
    <property type="molecule type" value="Genomic_DNA"/>
</dbReference>
<protein>
    <recommendedName>
        <fullName evidence="1">Insertion element IS402-like domain-containing protein</fullName>
    </recommendedName>
</protein>
<proteinExistence type="predicted"/>
<dbReference type="InterPro" id="IPR052909">
    <property type="entry name" value="Transposase_6_like"/>
</dbReference>